<feature type="domain" description="IRG-type G" evidence="5">
    <location>
        <begin position="36"/>
        <end position="212"/>
    </location>
</feature>
<dbReference type="InterPro" id="IPR007743">
    <property type="entry name" value="Immunity-related_GTPase-like"/>
</dbReference>
<reference evidence="6" key="3">
    <citation type="submission" date="2025-09" db="UniProtKB">
        <authorList>
            <consortium name="Ensembl"/>
        </authorList>
    </citation>
    <scope>IDENTIFICATION</scope>
</reference>
<evidence type="ECO:0000256" key="2">
    <source>
        <dbReference type="ARBA" id="ARBA00022741"/>
    </source>
</evidence>
<dbReference type="FunFam" id="3.40.50.300:FF:000541">
    <property type="entry name" value="Immunity related GTPase M"/>
    <property type="match status" value="1"/>
</dbReference>
<evidence type="ECO:0000313" key="6">
    <source>
        <dbReference type="Ensembl" id="ENSDCDP00010039117.1"/>
    </source>
</evidence>
<keyword evidence="2" id="KW-0547">Nucleotide-binding</keyword>
<dbReference type="PANTHER" id="PTHR32341">
    <property type="entry name" value="INTERFERON-INDUCIBLE GTPASE"/>
    <property type="match status" value="1"/>
</dbReference>
<dbReference type="GeneTree" id="ENSGT00950000183007"/>
<evidence type="ECO:0000259" key="5">
    <source>
        <dbReference type="PROSITE" id="PS51716"/>
    </source>
</evidence>
<keyword evidence="3" id="KW-0378">Hydrolase</keyword>
<dbReference type="GO" id="GO:0005525">
    <property type="term" value="F:GTP binding"/>
    <property type="evidence" value="ECO:0007669"/>
    <property type="project" value="UniProtKB-KW"/>
</dbReference>
<dbReference type="InterPro" id="IPR030385">
    <property type="entry name" value="G_IRG_dom"/>
</dbReference>
<evidence type="ECO:0000256" key="3">
    <source>
        <dbReference type="ARBA" id="ARBA00022801"/>
    </source>
</evidence>
<dbReference type="SUPFAM" id="SSF52540">
    <property type="entry name" value="P-loop containing nucleoside triphosphate hydrolases"/>
    <property type="match status" value="1"/>
</dbReference>
<comment type="similarity">
    <text evidence="1">Belongs to the TRAFAC class dynamin-like GTPase superfamily. IRG family.</text>
</comment>
<evidence type="ECO:0000313" key="7">
    <source>
        <dbReference type="Proteomes" id="UP000694580"/>
    </source>
</evidence>
<accession>A0AAY4D0W0</accession>
<dbReference type="AlphaFoldDB" id="A0AAY4D0W0"/>
<dbReference type="PANTHER" id="PTHR32341:SF10">
    <property type="entry name" value="INTERFERON-INDUCIBLE GTPASE 5"/>
    <property type="match status" value="1"/>
</dbReference>
<reference evidence="6" key="2">
    <citation type="submission" date="2025-08" db="UniProtKB">
        <authorList>
            <consortium name="Ensembl"/>
        </authorList>
    </citation>
    <scope>IDENTIFICATION</scope>
</reference>
<keyword evidence="7" id="KW-1185">Reference proteome</keyword>
<dbReference type="InterPro" id="IPR051515">
    <property type="entry name" value="IRG"/>
</dbReference>
<dbReference type="PROSITE" id="PS51716">
    <property type="entry name" value="G_IRG"/>
    <property type="match status" value="1"/>
</dbReference>
<dbReference type="Ensembl" id="ENSDCDT00010048866.1">
    <property type="protein sequence ID" value="ENSDCDP00010039117.1"/>
    <property type="gene ID" value="ENSDCDG00010025239.1"/>
</dbReference>
<dbReference type="GO" id="GO:0016787">
    <property type="term" value="F:hydrolase activity"/>
    <property type="evidence" value="ECO:0007669"/>
    <property type="project" value="UniProtKB-KW"/>
</dbReference>
<evidence type="ECO:0000256" key="1">
    <source>
        <dbReference type="ARBA" id="ARBA00005429"/>
    </source>
</evidence>
<keyword evidence="4" id="KW-0342">GTP-binding</keyword>
<dbReference type="Pfam" id="PF05049">
    <property type="entry name" value="IIGP"/>
    <property type="match status" value="1"/>
</dbReference>
<name>A0AAY4D0W0_9TELE</name>
<dbReference type="Proteomes" id="UP000694580">
    <property type="component" value="Chromosome 2"/>
</dbReference>
<dbReference type="Gene3D" id="3.40.50.300">
    <property type="entry name" value="P-loop containing nucleotide triphosphate hydrolases"/>
    <property type="match status" value="1"/>
</dbReference>
<dbReference type="GO" id="GO:0016020">
    <property type="term" value="C:membrane"/>
    <property type="evidence" value="ECO:0007669"/>
    <property type="project" value="InterPro"/>
</dbReference>
<reference evidence="6 7" key="1">
    <citation type="submission" date="2020-06" db="EMBL/GenBank/DDBJ databases">
        <authorList>
            <consortium name="Wellcome Sanger Institute Data Sharing"/>
        </authorList>
    </citation>
    <scope>NUCLEOTIDE SEQUENCE [LARGE SCALE GENOMIC DNA]</scope>
</reference>
<organism evidence="6 7">
    <name type="scientific">Denticeps clupeoides</name>
    <name type="common">denticle herring</name>
    <dbReference type="NCBI Taxonomy" id="299321"/>
    <lineage>
        <taxon>Eukaryota</taxon>
        <taxon>Metazoa</taxon>
        <taxon>Chordata</taxon>
        <taxon>Craniata</taxon>
        <taxon>Vertebrata</taxon>
        <taxon>Euteleostomi</taxon>
        <taxon>Actinopterygii</taxon>
        <taxon>Neopterygii</taxon>
        <taxon>Teleostei</taxon>
        <taxon>Clupei</taxon>
        <taxon>Clupeiformes</taxon>
        <taxon>Denticipitoidei</taxon>
        <taxon>Denticipitidae</taxon>
        <taxon>Denticeps</taxon>
    </lineage>
</organism>
<protein>
    <recommendedName>
        <fullName evidence="5">IRG-type G domain-containing protein</fullName>
    </recommendedName>
</protein>
<evidence type="ECO:0000256" key="4">
    <source>
        <dbReference type="ARBA" id="ARBA00023134"/>
    </source>
</evidence>
<sequence>CGKINPHKNIHTLFNLTGPAATVRKAQKEIDDLQNVNLSIAVTGETGSGKSTFINAIRGLSDDDEGAAPTGVTETTMKPEMYQHPRLPNVKIWDLPGIGGTFDAKNYLKKVNFHTYDFFIIITASRFKENDLKLAKEIMRKKKSFYMVRSKIDMDIHSEKRKGRTEEEVLRKIKEDSQHNLKVVGNPPVFLICSYALEKYDFEDLIQHLLKELPGLKRAVLRLLPVSSMEILQQKYELYRGIAWAAFIVANASALAPVPCLNNVLNVTFTVGFLTWWYFDLGLDDRSLQKMSDRLNMPELRDISQKQLLTSALRKKCIQVLNLDSVREPDTPDSFVESVILLLTGLTNSPNVIYLGLELMYEMAKEVLEQAELR</sequence>
<dbReference type="InterPro" id="IPR027417">
    <property type="entry name" value="P-loop_NTPase"/>
</dbReference>
<proteinExistence type="inferred from homology"/>